<feature type="modified residue" description="4-aspartylphosphate" evidence="4">
    <location>
        <position position="552"/>
    </location>
</feature>
<feature type="domain" description="Response regulatory" evidence="7">
    <location>
        <begin position="502"/>
        <end position="617"/>
    </location>
</feature>
<dbReference type="SMART" id="SM00448">
    <property type="entry name" value="REC"/>
    <property type="match status" value="1"/>
</dbReference>
<dbReference type="SMART" id="SM00388">
    <property type="entry name" value="HisKA"/>
    <property type="match status" value="1"/>
</dbReference>
<accession>A0A1I4C7V9</accession>
<proteinExistence type="predicted"/>
<dbReference type="PRINTS" id="PR00344">
    <property type="entry name" value="BCTRLSENSOR"/>
</dbReference>
<dbReference type="SUPFAM" id="SSF47384">
    <property type="entry name" value="Homodimeric domain of signal transducing histidine kinase"/>
    <property type="match status" value="1"/>
</dbReference>
<evidence type="ECO:0000256" key="4">
    <source>
        <dbReference type="PROSITE-ProRule" id="PRU00169"/>
    </source>
</evidence>
<organism evidence="8 9">
    <name type="scientific">Neomesorhizobium albiziae</name>
    <dbReference type="NCBI Taxonomy" id="335020"/>
    <lineage>
        <taxon>Bacteria</taxon>
        <taxon>Pseudomonadati</taxon>
        <taxon>Pseudomonadota</taxon>
        <taxon>Alphaproteobacteria</taxon>
        <taxon>Hyphomicrobiales</taxon>
        <taxon>Phyllobacteriaceae</taxon>
        <taxon>Neomesorhizobium</taxon>
    </lineage>
</organism>
<dbReference type="InterPro" id="IPR036097">
    <property type="entry name" value="HisK_dim/P_sf"/>
</dbReference>
<dbReference type="Gene3D" id="3.40.50.2300">
    <property type="match status" value="1"/>
</dbReference>
<feature type="coiled-coil region" evidence="5">
    <location>
        <begin position="211"/>
        <end position="248"/>
    </location>
</feature>
<dbReference type="Pfam" id="PF02518">
    <property type="entry name" value="HATPase_c"/>
    <property type="match status" value="1"/>
</dbReference>
<evidence type="ECO:0000259" key="6">
    <source>
        <dbReference type="PROSITE" id="PS50109"/>
    </source>
</evidence>
<evidence type="ECO:0000256" key="2">
    <source>
        <dbReference type="ARBA" id="ARBA00012438"/>
    </source>
</evidence>
<dbReference type="PANTHER" id="PTHR43065:SF49">
    <property type="entry name" value="HISTIDINE KINASE"/>
    <property type="match status" value="1"/>
</dbReference>
<dbReference type="Proteomes" id="UP000323300">
    <property type="component" value="Unassembled WGS sequence"/>
</dbReference>
<dbReference type="CDD" id="cd19410">
    <property type="entry name" value="HK9-like_sensor"/>
    <property type="match status" value="1"/>
</dbReference>
<dbReference type="Gene3D" id="1.10.287.130">
    <property type="match status" value="1"/>
</dbReference>
<evidence type="ECO:0000256" key="5">
    <source>
        <dbReference type="SAM" id="Coils"/>
    </source>
</evidence>
<dbReference type="EMBL" id="FOSL01000012">
    <property type="protein sequence ID" value="SFK76437.1"/>
    <property type="molecule type" value="Genomic_DNA"/>
</dbReference>
<keyword evidence="8" id="KW-0808">Transferase</keyword>
<dbReference type="PROSITE" id="PS50110">
    <property type="entry name" value="RESPONSE_REGULATORY"/>
    <property type="match status" value="1"/>
</dbReference>
<dbReference type="AlphaFoldDB" id="A0A1I4C7V9"/>
<evidence type="ECO:0000256" key="1">
    <source>
        <dbReference type="ARBA" id="ARBA00000085"/>
    </source>
</evidence>
<dbReference type="InterPro" id="IPR001789">
    <property type="entry name" value="Sig_transdc_resp-reg_receiver"/>
</dbReference>
<sequence length="628" mass="68173">MIARLRRAMRLQLLPLLLGFVVLTALVGTRSWMIESQREANEAARRSFEIERRMLAMLSTVQDAETGQRGFLLTGEEAYLEPYSSAVKSLSGEVKALRQLLAGNSANLTQIDQLQAAISDKFGELGEVIKLYRDGNLDGALAVIRTDRGKAAMDRIREIITEVRRAENATMQQNLSAAHALDAKLRWASIGALAGVLLLGIYGVVDARRRMHVVEEAHDNLTATNKALESEIATRQKAEDQVRQMQKLEAIGQLTGGIAHDFNNMLAVIISAMNLIQRKLARGETDIDKLVDGATDAAGRAASLTQRLLAFARQQPLAPQLLDANRMVAGMSDMLRRTIGETVRIETVLAGGLWRCHADTSQLENSIINLAVNARDAMSEGGRLTIETANCHLDDSYAAAHAEVPAGQYVLIAVTDTGAGMSKDVIAKAFEPFFTTKPVSKGTGLGLSQVFGFVKQSNGHVKIYSEPGEGTTVKVYLPRYFGDEQTDATATARPSAAAPTELVLVVEDDERVRVGSVESLRELGYRVVHAAGGEQALALLDKHADISLLFTDIVMPGMSGRKLADEATARKPHLKVLYTTGFTRNAVVHNGTLDPGVNFLAKPFTIDQLATKVREVLDKEEAIVEAAK</sequence>
<dbReference type="SUPFAM" id="SSF52172">
    <property type="entry name" value="CheY-like"/>
    <property type="match status" value="1"/>
</dbReference>
<evidence type="ECO:0000313" key="8">
    <source>
        <dbReference type="EMBL" id="SFK76437.1"/>
    </source>
</evidence>
<keyword evidence="3 4" id="KW-0597">Phosphoprotein</keyword>
<protein>
    <recommendedName>
        <fullName evidence="2">histidine kinase</fullName>
        <ecNumber evidence="2">2.7.13.3</ecNumber>
    </recommendedName>
</protein>
<dbReference type="Pfam" id="PF00072">
    <property type="entry name" value="Response_reg"/>
    <property type="match status" value="1"/>
</dbReference>
<dbReference type="PROSITE" id="PS50109">
    <property type="entry name" value="HIS_KIN"/>
    <property type="match status" value="1"/>
</dbReference>
<reference evidence="8 9" key="1">
    <citation type="submission" date="2016-10" db="EMBL/GenBank/DDBJ databases">
        <authorList>
            <person name="Varghese N."/>
            <person name="Submissions S."/>
        </authorList>
    </citation>
    <scope>NUCLEOTIDE SEQUENCE [LARGE SCALE GENOMIC DNA]</scope>
    <source>
        <strain evidence="8 9">DSM 21822</strain>
    </source>
</reference>
<dbReference type="CDD" id="cd16919">
    <property type="entry name" value="HATPase_CckA-like"/>
    <property type="match status" value="1"/>
</dbReference>
<gene>
    <name evidence="8" type="ORF">SAMN04488498_11226</name>
</gene>
<evidence type="ECO:0000259" key="7">
    <source>
        <dbReference type="PROSITE" id="PS50110"/>
    </source>
</evidence>
<dbReference type="PANTHER" id="PTHR43065">
    <property type="entry name" value="SENSOR HISTIDINE KINASE"/>
    <property type="match status" value="1"/>
</dbReference>
<dbReference type="Gene3D" id="3.30.565.10">
    <property type="entry name" value="Histidine kinase-like ATPase, C-terminal domain"/>
    <property type="match status" value="1"/>
</dbReference>
<dbReference type="InterPro" id="IPR007891">
    <property type="entry name" value="CHASE3"/>
</dbReference>
<keyword evidence="8" id="KW-0418">Kinase</keyword>
<keyword evidence="5" id="KW-0175">Coiled coil</keyword>
<dbReference type="SUPFAM" id="SSF55874">
    <property type="entry name" value="ATPase domain of HSP90 chaperone/DNA topoisomerase II/histidine kinase"/>
    <property type="match status" value="1"/>
</dbReference>
<evidence type="ECO:0000313" key="9">
    <source>
        <dbReference type="Proteomes" id="UP000323300"/>
    </source>
</evidence>
<dbReference type="Pfam" id="PF05227">
    <property type="entry name" value="CHASE3"/>
    <property type="match status" value="1"/>
</dbReference>
<evidence type="ECO:0000256" key="3">
    <source>
        <dbReference type="ARBA" id="ARBA00022553"/>
    </source>
</evidence>
<comment type="catalytic activity">
    <reaction evidence="1">
        <text>ATP + protein L-histidine = ADP + protein N-phospho-L-histidine.</text>
        <dbReference type="EC" id="2.7.13.3"/>
    </reaction>
</comment>
<dbReference type="InterPro" id="IPR003594">
    <property type="entry name" value="HATPase_dom"/>
</dbReference>
<dbReference type="InterPro" id="IPR011006">
    <property type="entry name" value="CheY-like_superfamily"/>
</dbReference>
<dbReference type="InterPro" id="IPR005467">
    <property type="entry name" value="His_kinase_dom"/>
</dbReference>
<keyword evidence="9" id="KW-1185">Reference proteome</keyword>
<dbReference type="InterPro" id="IPR003661">
    <property type="entry name" value="HisK_dim/P_dom"/>
</dbReference>
<dbReference type="RefSeq" id="WP_244621785.1">
    <property type="nucleotide sequence ID" value="NZ_BSPE01000004.1"/>
</dbReference>
<dbReference type="SMART" id="SM00387">
    <property type="entry name" value="HATPase_c"/>
    <property type="match status" value="1"/>
</dbReference>
<dbReference type="EC" id="2.7.13.3" evidence="2"/>
<dbReference type="InterPro" id="IPR036890">
    <property type="entry name" value="HATPase_C_sf"/>
</dbReference>
<dbReference type="GO" id="GO:0000155">
    <property type="term" value="F:phosphorelay sensor kinase activity"/>
    <property type="evidence" value="ECO:0007669"/>
    <property type="project" value="InterPro"/>
</dbReference>
<dbReference type="InterPro" id="IPR004358">
    <property type="entry name" value="Sig_transdc_His_kin-like_C"/>
</dbReference>
<name>A0A1I4C7V9_9HYPH</name>
<feature type="domain" description="Histidine kinase" evidence="6">
    <location>
        <begin position="257"/>
        <end position="481"/>
    </location>
</feature>